<feature type="signal peptide" evidence="2">
    <location>
        <begin position="1"/>
        <end position="17"/>
    </location>
</feature>
<dbReference type="PROSITE" id="PS51257">
    <property type="entry name" value="PROKAR_LIPOPROTEIN"/>
    <property type="match status" value="1"/>
</dbReference>
<dbReference type="InterPro" id="IPR010131">
    <property type="entry name" value="MdtP/NodT-like"/>
</dbReference>
<gene>
    <name evidence="3" type="ORF">SS37A_00490</name>
    <name evidence="4" type="ORF">SS37A_39210</name>
</gene>
<name>A0ABM8EEC9_9HYPH</name>
<keyword evidence="2" id="KW-0449">Lipoprotein</keyword>
<evidence type="ECO:0000313" key="5">
    <source>
        <dbReference type="Proteomes" id="UP001317629"/>
    </source>
</evidence>
<evidence type="ECO:0000313" key="4">
    <source>
        <dbReference type="EMBL" id="BDV36391.1"/>
    </source>
</evidence>
<comment type="subcellular location">
    <subcellularLocation>
        <location evidence="2">Cell membrane</location>
        <topology evidence="2">Lipid-anchor</topology>
    </subcellularLocation>
</comment>
<dbReference type="EMBL" id="AP027142">
    <property type="protein sequence ID" value="BDV32520.1"/>
    <property type="molecule type" value="Genomic_DNA"/>
</dbReference>
<dbReference type="InterPro" id="IPR003423">
    <property type="entry name" value="OMP_efflux"/>
</dbReference>
<keyword evidence="2" id="KW-0564">Palmitate</keyword>
<feature type="chain" id="PRO_5044948841" evidence="2">
    <location>
        <begin position="18"/>
        <end position="507"/>
    </location>
</feature>
<proteinExistence type="inferred from homology"/>
<dbReference type="EMBL" id="AP027144">
    <property type="protein sequence ID" value="BDV36391.1"/>
    <property type="molecule type" value="Genomic_DNA"/>
</dbReference>
<keyword evidence="4" id="KW-0614">Plasmid</keyword>
<sequence>MRLRLPTLLVAMLSAFAGSGCNLDWEKPGLGAPPPERFRAARPRSAPPLRAARDFAALFRSRELTGFVDQALDQNLDIGAAVARIEQADAQARVSSAALRPSLSVNNIAQTNRTPGTVLVPTSGAGGLTPASSDVLATSDFQAVSFGFFQLGLTASYEIDFWGKIQDASSAARLLANASRFDRDVVEITTIAAVLNAYFQTLAARDRLRIARDNVLIATEVFETIKLRFGVGTATGMDVAQQQAILADQRASIPPLEQNLQQTENLLAVLLGRAPEDLLLEGGSLAKLAVPAVAPGLPSEVLLRRPDIALAEARLASQEFSVLRARAAFFPSITLTGLYGLQSALLKNVLRPEAVAWQFGSELAQPLFDGYALQGQYELQKGRYQELATLYRKQILSALTDVENALVAARETERQVMLQADSVTAWRRAYATALARLREGTIDTVTLAITQTSLFQSQDRLAQARLARFRAATGVYQALGGGWSPTTRDVEIAQANAVYEAEKGPWP</sequence>
<dbReference type="Proteomes" id="UP001317629">
    <property type="component" value="Plasmid pSS37A-Re-2"/>
</dbReference>
<accession>A0ABM8EEC9</accession>
<keyword evidence="2" id="KW-0812">Transmembrane</keyword>
<dbReference type="RefSeq" id="WP_281929614.1">
    <property type="nucleotide sequence ID" value="NZ_AP027142.1"/>
</dbReference>
<dbReference type="SUPFAM" id="SSF56954">
    <property type="entry name" value="Outer membrane efflux proteins (OEP)"/>
    <property type="match status" value="1"/>
</dbReference>
<organism evidence="4 5">
    <name type="scientific">Methylocystis iwaonis</name>
    <dbReference type="NCBI Taxonomy" id="2885079"/>
    <lineage>
        <taxon>Bacteria</taxon>
        <taxon>Pseudomonadati</taxon>
        <taxon>Pseudomonadota</taxon>
        <taxon>Alphaproteobacteria</taxon>
        <taxon>Hyphomicrobiales</taxon>
        <taxon>Methylocystaceae</taxon>
        <taxon>Methylocystis</taxon>
    </lineage>
</organism>
<comment type="similarity">
    <text evidence="1 2">Belongs to the outer membrane factor (OMF) (TC 1.B.17) family.</text>
</comment>
<dbReference type="PANTHER" id="PTHR30203">
    <property type="entry name" value="OUTER MEMBRANE CATION EFFLUX PROTEIN"/>
    <property type="match status" value="1"/>
</dbReference>
<dbReference type="Gene3D" id="1.20.1600.10">
    <property type="entry name" value="Outer membrane efflux proteins (OEP)"/>
    <property type="match status" value="1"/>
</dbReference>
<evidence type="ECO:0000313" key="3">
    <source>
        <dbReference type="EMBL" id="BDV32520.1"/>
    </source>
</evidence>
<evidence type="ECO:0000256" key="2">
    <source>
        <dbReference type="RuleBase" id="RU362097"/>
    </source>
</evidence>
<evidence type="ECO:0000256" key="1">
    <source>
        <dbReference type="ARBA" id="ARBA00007613"/>
    </source>
</evidence>
<keyword evidence="2" id="KW-0472">Membrane</keyword>
<keyword evidence="2" id="KW-1134">Transmembrane beta strand</keyword>
<reference evidence="4 5" key="1">
    <citation type="journal article" date="2023" name="Int. J. Syst. Evol. Microbiol.">
        <title>Methylocystis iwaonis sp. nov., a type II methane-oxidizing bacterium from surface soil of a rice paddy field in Japan, and emended description of the genus Methylocystis (ex Whittenbury et al. 1970) Bowman et al. 1993.</title>
        <authorList>
            <person name="Kaise H."/>
            <person name="Sawadogo J.B."/>
            <person name="Alam M.S."/>
            <person name="Ueno C."/>
            <person name="Dianou D."/>
            <person name="Shinjo R."/>
            <person name="Asakawa S."/>
        </authorList>
    </citation>
    <scope>NUCLEOTIDE SEQUENCE [LARGE SCALE GENOMIC DNA]</scope>
    <source>
        <strain evidence="4 5">SS37A-Re</strain>
        <plasmid evidence="4 5">pSS37A-Re-2</plasmid>
    </source>
</reference>
<dbReference type="Pfam" id="PF02321">
    <property type="entry name" value="OEP"/>
    <property type="match status" value="2"/>
</dbReference>
<keyword evidence="5" id="KW-1185">Reference proteome</keyword>
<dbReference type="PANTHER" id="PTHR30203:SF33">
    <property type="entry name" value="BLR4455 PROTEIN"/>
    <property type="match status" value="1"/>
</dbReference>
<protein>
    <submittedName>
        <fullName evidence="4">RND transporter</fullName>
    </submittedName>
</protein>
<keyword evidence="2" id="KW-0732">Signal</keyword>
<dbReference type="Gene3D" id="2.20.200.10">
    <property type="entry name" value="Outer membrane efflux proteins (OEP)"/>
    <property type="match status" value="1"/>
</dbReference>
<geneLocation type="plasmid" evidence="4 5">
    <name>pSS37A-Re-2</name>
</geneLocation>
<dbReference type="Proteomes" id="UP001317629">
    <property type="component" value="Chromosome"/>
</dbReference>
<dbReference type="NCBIfam" id="TIGR01845">
    <property type="entry name" value="outer_NodT"/>
    <property type="match status" value="1"/>
</dbReference>